<evidence type="ECO:0000256" key="4">
    <source>
        <dbReference type="ARBA" id="ARBA00022692"/>
    </source>
</evidence>
<feature type="transmembrane region" description="Helical" evidence="8">
    <location>
        <begin position="111"/>
        <end position="134"/>
    </location>
</feature>
<dbReference type="Pfam" id="PF00909">
    <property type="entry name" value="Ammonium_transp"/>
    <property type="match status" value="1"/>
</dbReference>
<dbReference type="InterPro" id="IPR029020">
    <property type="entry name" value="Ammonium/urea_transptr"/>
</dbReference>
<dbReference type="Gene3D" id="1.10.3430.10">
    <property type="entry name" value="Ammonium transporter AmtB like domains"/>
    <property type="match status" value="1"/>
</dbReference>
<name>A0A210QZB3_MIZYE</name>
<dbReference type="InterPro" id="IPR024041">
    <property type="entry name" value="NH4_transpt_AmtB-like_dom"/>
</dbReference>
<comment type="subcellular location">
    <subcellularLocation>
        <location evidence="1">Membrane</location>
        <topology evidence="1">Multi-pass membrane protein</topology>
    </subcellularLocation>
</comment>
<keyword evidence="7" id="KW-0924">Ammonia transport</keyword>
<protein>
    <submittedName>
        <fullName evidence="10">Ammonium transporter 3</fullName>
    </submittedName>
</protein>
<feature type="transmembrane region" description="Helical" evidence="8">
    <location>
        <begin position="244"/>
        <end position="262"/>
    </location>
</feature>
<evidence type="ECO:0000256" key="7">
    <source>
        <dbReference type="ARBA" id="ARBA00023177"/>
    </source>
</evidence>
<evidence type="ECO:0000256" key="5">
    <source>
        <dbReference type="ARBA" id="ARBA00022989"/>
    </source>
</evidence>
<dbReference type="GO" id="GO:0005886">
    <property type="term" value="C:plasma membrane"/>
    <property type="evidence" value="ECO:0007669"/>
    <property type="project" value="TreeGrafter"/>
</dbReference>
<keyword evidence="3" id="KW-0813">Transport</keyword>
<dbReference type="AlphaFoldDB" id="A0A210QZB3"/>
<dbReference type="GO" id="GO:0008519">
    <property type="term" value="F:ammonium channel activity"/>
    <property type="evidence" value="ECO:0007669"/>
    <property type="project" value="InterPro"/>
</dbReference>
<evidence type="ECO:0000313" key="11">
    <source>
        <dbReference type="Proteomes" id="UP000242188"/>
    </source>
</evidence>
<feature type="transmembrane region" description="Helical" evidence="8">
    <location>
        <begin position="155"/>
        <end position="178"/>
    </location>
</feature>
<keyword evidence="5 8" id="KW-1133">Transmembrane helix</keyword>
<dbReference type="EMBL" id="NEDP02001165">
    <property type="protein sequence ID" value="OWF54005.1"/>
    <property type="molecule type" value="Genomic_DNA"/>
</dbReference>
<organism evidence="10 11">
    <name type="scientific">Mizuhopecten yessoensis</name>
    <name type="common">Japanese scallop</name>
    <name type="synonym">Patinopecten yessoensis</name>
    <dbReference type="NCBI Taxonomy" id="6573"/>
    <lineage>
        <taxon>Eukaryota</taxon>
        <taxon>Metazoa</taxon>
        <taxon>Spiralia</taxon>
        <taxon>Lophotrochozoa</taxon>
        <taxon>Mollusca</taxon>
        <taxon>Bivalvia</taxon>
        <taxon>Autobranchia</taxon>
        <taxon>Pteriomorphia</taxon>
        <taxon>Pectinida</taxon>
        <taxon>Pectinoidea</taxon>
        <taxon>Pectinidae</taxon>
        <taxon>Mizuhopecten</taxon>
    </lineage>
</organism>
<evidence type="ECO:0000256" key="6">
    <source>
        <dbReference type="ARBA" id="ARBA00023136"/>
    </source>
</evidence>
<dbReference type="FunFam" id="1.10.3430.10:FF:000008">
    <property type="entry name" value="Ammonium transporter"/>
    <property type="match status" value="1"/>
</dbReference>
<comment type="similarity">
    <text evidence="2">Belongs to the ammonia transporter channel (TC 1.A.11.2) family.</text>
</comment>
<sequence length="534" mass="58396">MVKNAVDVIFGGLTFWAFGYAFAFGEDGNAFCGWGHFFVNANEDNIGWVYSKFFFQASFATTATTIVSGSMAERTKLEAYIVFSMVNTFIFCLPAHWVWASNGWLRNMGVVDIAGAGPVHIVGGVTGLVATMMLKPRHNRFVTPEKVTVMGSPTNAILGMFMLWWGWLGFNCGSTFGISGVKWVLAARSAVSTVTASVAGGSMGLMMSYVIKQRRFDISYMINGVLGSLVGITANCAIAEPWEGLLIGIVGALITNLSVELISKLKIDDPVGCVGTHACSGVWSLLSAGLVTKPDNLSEAMQLHNVRQGLFHGGDFYQLGIQTLAALVIIVWTIVNAFFWLKLIDLAIGIRVPLKEELLGADIVEHAVGGVIYSKKARKIVYSPDIDSAPSPGESDQGDTEINKAMQRSRRHSLGVRIGKCRYKSTNDPTKSKKNIKMRTRFSKLYQRPKHDINQNGDVSREATHEDIYSIHGNMCLRTNSSLAAYINDEVTFTNDGVTPDTDVKLDVGKGHNSVLQHRNGFSHSPRNKIITYL</sequence>
<keyword evidence="11" id="KW-1185">Reference proteome</keyword>
<dbReference type="PANTHER" id="PTHR11730">
    <property type="entry name" value="AMMONIUM TRANSPORTER"/>
    <property type="match status" value="1"/>
</dbReference>
<feature type="transmembrane region" description="Helical" evidence="8">
    <location>
        <begin position="218"/>
        <end position="238"/>
    </location>
</feature>
<gene>
    <name evidence="10" type="ORF">KP79_PYT15315</name>
</gene>
<reference evidence="10 11" key="1">
    <citation type="journal article" date="2017" name="Nat. Ecol. Evol.">
        <title>Scallop genome provides insights into evolution of bilaterian karyotype and development.</title>
        <authorList>
            <person name="Wang S."/>
            <person name="Zhang J."/>
            <person name="Jiao W."/>
            <person name="Li J."/>
            <person name="Xun X."/>
            <person name="Sun Y."/>
            <person name="Guo X."/>
            <person name="Huan P."/>
            <person name="Dong B."/>
            <person name="Zhang L."/>
            <person name="Hu X."/>
            <person name="Sun X."/>
            <person name="Wang J."/>
            <person name="Zhao C."/>
            <person name="Wang Y."/>
            <person name="Wang D."/>
            <person name="Huang X."/>
            <person name="Wang R."/>
            <person name="Lv J."/>
            <person name="Li Y."/>
            <person name="Zhang Z."/>
            <person name="Liu B."/>
            <person name="Lu W."/>
            <person name="Hui Y."/>
            <person name="Liang J."/>
            <person name="Zhou Z."/>
            <person name="Hou R."/>
            <person name="Li X."/>
            <person name="Liu Y."/>
            <person name="Li H."/>
            <person name="Ning X."/>
            <person name="Lin Y."/>
            <person name="Zhao L."/>
            <person name="Xing Q."/>
            <person name="Dou J."/>
            <person name="Li Y."/>
            <person name="Mao J."/>
            <person name="Guo H."/>
            <person name="Dou H."/>
            <person name="Li T."/>
            <person name="Mu C."/>
            <person name="Jiang W."/>
            <person name="Fu Q."/>
            <person name="Fu X."/>
            <person name="Miao Y."/>
            <person name="Liu J."/>
            <person name="Yu Q."/>
            <person name="Li R."/>
            <person name="Liao H."/>
            <person name="Li X."/>
            <person name="Kong Y."/>
            <person name="Jiang Z."/>
            <person name="Chourrout D."/>
            <person name="Li R."/>
            <person name="Bao Z."/>
        </authorList>
    </citation>
    <scope>NUCLEOTIDE SEQUENCE [LARGE SCALE GENOMIC DNA]</scope>
    <source>
        <strain evidence="10 11">PY_sf001</strain>
    </source>
</reference>
<dbReference type="OrthoDB" id="534912at2759"/>
<evidence type="ECO:0000259" key="9">
    <source>
        <dbReference type="Pfam" id="PF00909"/>
    </source>
</evidence>
<dbReference type="STRING" id="6573.A0A210QZB3"/>
<feature type="transmembrane region" description="Helical" evidence="8">
    <location>
        <begin position="319"/>
        <end position="341"/>
    </location>
</feature>
<dbReference type="Proteomes" id="UP000242188">
    <property type="component" value="Unassembled WGS sequence"/>
</dbReference>
<comment type="caution">
    <text evidence="10">The sequence shown here is derived from an EMBL/GenBank/DDBJ whole genome shotgun (WGS) entry which is preliminary data.</text>
</comment>
<keyword evidence="6 8" id="KW-0472">Membrane</keyword>
<feature type="transmembrane region" description="Helical" evidence="8">
    <location>
        <begin position="274"/>
        <end position="292"/>
    </location>
</feature>
<evidence type="ECO:0000256" key="2">
    <source>
        <dbReference type="ARBA" id="ARBA00005887"/>
    </source>
</evidence>
<proteinExistence type="inferred from homology"/>
<feature type="transmembrane region" description="Helical" evidence="8">
    <location>
        <begin position="79"/>
        <end position="99"/>
    </location>
</feature>
<dbReference type="GO" id="GO:0097272">
    <property type="term" value="P:ammonium homeostasis"/>
    <property type="evidence" value="ECO:0007669"/>
    <property type="project" value="TreeGrafter"/>
</dbReference>
<evidence type="ECO:0000256" key="8">
    <source>
        <dbReference type="SAM" id="Phobius"/>
    </source>
</evidence>
<evidence type="ECO:0000313" key="10">
    <source>
        <dbReference type="EMBL" id="OWF54005.1"/>
    </source>
</evidence>
<feature type="transmembrane region" description="Helical" evidence="8">
    <location>
        <begin position="190"/>
        <end position="211"/>
    </location>
</feature>
<dbReference type="PANTHER" id="PTHR11730:SF58">
    <property type="entry name" value="AMMONIUM TRANSPORTER"/>
    <property type="match status" value="1"/>
</dbReference>
<evidence type="ECO:0000256" key="3">
    <source>
        <dbReference type="ARBA" id="ARBA00022448"/>
    </source>
</evidence>
<feature type="domain" description="Ammonium transporter AmtB-like" evidence="9">
    <location>
        <begin position="1"/>
        <end position="367"/>
    </location>
</feature>
<feature type="transmembrane region" description="Helical" evidence="8">
    <location>
        <begin position="47"/>
        <end position="67"/>
    </location>
</feature>
<evidence type="ECO:0000256" key="1">
    <source>
        <dbReference type="ARBA" id="ARBA00004141"/>
    </source>
</evidence>
<keyword evidence="4 8" id="KW-0812">Transmembrane</keyword>
<accession>A0A210QZB3</accession>
<dbReference type="SUPFAM" id="SSF111352">
    <property type="entry name" value="Ammonium transporter"/>
    <property type="match status" value="1"/>
</dbReference>